<dbReference type="EMBL" id="JACENC010000028">
    <property type="protein sequence ID" value="MBA4453442.1"/>
    <property type="molecule type" value="Genomic_DNA"/>
</dbReference>
<gene>
    <name evidence="1" type="ORF">H2B05_00665</name>
</gene>
<comment type="caution">
    <text evidence="1">The sequence shown here is derived from an EMBL/GenBank/DDBJ whole genome shotgun (WGS) entry which is preliminary data.</text>
</comment>
<accession>A0AC60W1F8</accession>
<protein>
    <submittedName>
        <fullName evidence="1">MTH1187 family thiamine-binding protein</fullName>
    </submittedName>
</protein>
<reference evidence="1 2" key="1">
    <citation type="journal article" date="2020" name="Appl. Environ. Microbiol.">
        <title>Genomic Characteristics of a Novel Species of Ammonia-Oxidizing Archaea from the Jiulong River Estuary.</title>
        <authorList>
            <person name="Zou D."/>
            <person name="Wan R."/>
            <person name="Han L."/>
            <person name="Xu M.N."/>
            <person name="Liu Y."/>
            <person name="Liu H."/>
            <person name="Kao S.J."/>
            <person name="Li M."/>
        </authorList>
    </citation>
    <scope>NUCLEOTIDE SEQUENCE [LARGE SCALE GENOMIC DNA]</scope>
    <source>
        <strain evidence="1">W2bin3</strain>
    </source>
</reference>
<organism evidence="1 2">
    <name type="scientific">Candidatus Nitrosomaritimum aestuariumsis</name>
    <dbReference type="NCBI Taxonomy" id="3342354"/>
    <lineage>
        <taxon>Archaea</taxon>
        <taxon>Nitrososphaerota</taxon>
        <taxon>Nitrososphaeria</taxon>
        <taxon>Nitrosopumilales</taxon>
        <taxon>Nitrosopumilaceae</taxon>
        <taxon>Candidatus Nitrosomaritimum</taxon>
    </lineage>
</organism>
<evidence type="ECO:0000313" key="2">
    <source>
        <dbReference type="Proteomes" id="UP000526786"/>
    </source>
</evidence>
<sequence>MIHAEISIYPMGTSTTSASFYIARAIESIQNMENLRYQINPMGTVLESDDISKIYEAAKKMMEVVHNLGVSRVEVILKIDSRKDKDKKMEEKLESVKKLLK</sequence>
<name>A0AC60W1F8_9ARCH</name>
<dbReference type="Proteomes" id="UP000526786">
    <property type="component" value="Unassembled WGS sequence"/>
</dbReference>
<proteinExistence type="predicted"/>
<evidence type="ECO:0000313" key="1">
    <source>
        <dbReference type="EMBL" id="MBA4453442.1"/>
    </source>
</evidence>